<reference evidence="2" key="1">
    <citation type="submission" date="2016-10" db="EMBL/GenBank/DDBJ databases">
        <authorList>
            <person name="Varghese N."/>
            <person name="Submissions S."/>
        </authorList>
    </citation>
    <scope>NUCLEOTIDE SEQUENCE [LARGE SCALE GENOMIC DNA]</scope>
    <source>
        <strain evidence="2">CGMCC 1.6199</strain>
    </source>
</reference>
<organism evidence="1 2">
    <name type="scientific">Sediminibacillus halophilus</name>
    <dbReference type="NCBI Taxonomy" id="482461"/>
    <lineage>
        <taxon>Bacteria</taxon>
        <taxon>Bacillati</taxon>
        <taxon>Bacillota</taxon>
        <taxon>Bacilli</taxon>
        <taxon>Bacillales</taxon>
        <taxon>Bacillaceae</taxon>
        <taxon>Sediminibacillus</taxon>
    </lineage>
</organism>
<gene>
    <name evidence="1" type="ORF">SAMN05216244_1677</name>
</gene>
<dbReference type="Proteomes" id="UP000182347">
    <property type="component" value="Unassembled WGS sequence"/>
</dbReference>
<sequence length="101" mass="11508">MVSDKLLQAFKGRMHISHSGEDDNLKELLSFSVAYVEDKCGSFDIDGENNIDKRARELVLERTRYAYNDAVEYFDDNFQSDILGLGLDMTFAKEGETDETV</sequence>
<dbReference type="AlphaFoldDB" id="A0A1G9QUY1"/>
<evidence type="ECO:0000313" key="1">
    <source>
        <dbReference type="EMBL" id="SDM14798.1"/>
    </source>
</evidence>
<evidence type="ECO:0008006" key="3">
    <source>
        <dbReference type="Google" id="ProtNLM"/>
    </source>
</evidence>
<dbReference type="EMBL" id="FNHF01000002">
    <property type="protein sequence ID" value="SDM14798.1"/>
    <property type="molecule type" value="Genomic_DNA"/>
</dbReference>
<evidence type="ECO:0000313" key="2">
    <source>
        <dbReference type="Proteomes" id="UP000182347"/>
    </source>
</evidence>
<dbReference type="STRING" id="482461.SAMN05216244_1677"/>
<protein>
    <recommendedName>
        <fullName evidence="3">Phage gp6-like head-tail connector protein</fullName>
    </recommendedName>
</protein>
<accession>A0A1G9QUY1</accession>
<keyword evidence="2" id="KW-1185">Reference proteome</keyword>
<name>A0A1G9QUY1_9BACI</name>
<proteinExistence type="predicted"/>